<proteinExistence type="predicted"/>
<evidence type="ECO:0000313" key="1">
    <source>
        <dbReference type="EMBL" id="CAL1297670.1"/>
    </source>
</evidence>
<dbReference type="AlphaFoldDB" id="A0AAV2BN27"/>
<organism evidence="1 2">
    <name type="scientific">Larinioides sclopetarius</name>
    <dbReference type="NCBI Taxonomy" id="280406"/>
    <lineage>
        <taxon>Eukaryota</taxon>
        <taxon>Metazoa</taxon>
        <taxon>Ecdysozoa</taxon>
        <taxon>Arthropoda</taxon>
        <taxon>Chelicerata</taxon>
        <taxon>Arachnida</taxon>
        <taxon>Araneae</taxon>
        <taxon>Araneomorphae</taxon>
        <taxon>Entelegynae</taxon>
        <taxon>Araneoidea</taxon>
        <taxon>Araneidae</taxon>
        <taxon>Larinioides</taxon>
    </lineage>
</organism>
<keyword evidence="2" id="KW-1185">Reference proteome</keyword>
<protein>
    <submittedName>
        <fullName evidence="1">Uncharacterized protein</fullName>
    </submittedName>
</protein>
<name>A0AAV2BN27_9ARAC</name>
<evidence type="ECO:0000313" key="2">
    <source>
        <dbReference type="Proteomes" id="UP001497382"/>
    </source>
</evidence>
<dbReference type="Proteomes" id="UP001497382">
    <property type="component" value="Unassembled WGS sequence"/>
</dbReference>
<comment type="caution">
    <text evidence="1">The sequence shown here is derived from an EMBL/GenBank/DDBJ whole genome shotgun (WGS) entry which is preliminary data.</text>
</comment>
<gene>
    <name evidence="1" type="ORF">LARSCL_LOCUS20436</name>
</gene>
<accession>A0AAV2BN27</accession>
<sequence length="76" mass="8178">MAEHFETVSVILPTTEGEISPVLLAEKTVESDATPNPPVASVPPLVLSFDKGELDPMLDLKEKATLFSLPPGYLDE</sequence>
<reference evidence="1 2" key="1">
    <citation type="submission" date="2024-04" db="EMBL/GenBank/DDBJ databases">
        <authorList>
            <person name="Rising A."/>
            <person name="Reimegard J."/>
            <person name="Sonavane S."/>
            <person name="Akerstrom W."/>
            <person name="Nylinder S."/>
            <person name="Hedman E."/>
            <person name="Kallberg Y."/>
        </authorList>
    </citation>
    <scope>NUCLEOTIDE SEQUENCE [LARGE SCALE GENOMIC DNA]</scope>
</reference>
<dbReference type="EMBL" id="CAXIEN010000435">
    <property type="protein sequence ID" value="CAL1297670.1"/>
    <property type="molecule type" value="Genomic_DNA"/>
</dbReference>